<feature type="transmembrane region" description="Helical" evidence="6">
    <location>
        <begin position="21"/>
        <end position="49"/>
    </location>
</feature>
<reference evidence="7" key="1">
    <citation type="journal article" date="2016" name="Genome Announc.">
        <title>Draft genomes of two strains of Paenibacillus glucanolyticus with capability to degrade lignocellulose.</title>
        <authorList>
            <person name="Mathews S.L."/>
            <person name="Pawlak J."/>
            <person name="Grunden A.M."/>
        </authorList>
    </citation>
    <scope>NUCLEOTIDE SEQUENCE [LARGE SCALE GENOMIC DNA]</scope>
    <source>
        <strain evidence="7">SLM1</strain>
    </source>
</reference>
<dbReference type="OrthoDB" id="92887at2"/>
<organism evidence="7 8">
    <name type="scientific">Paenibacillus glucanolyticus</name>
    <dbReference type="NCBI Taxonomy" id="59843"/>
    <lineage>
        <taxon>Bacteria</taxon>
        <taxon>Bacillati</taxon>
        <taxon>Bacillota</taxon>
        <taxon>Bacilli</taxon>
        <taxon>Bacillales</taxon>
        <taxon>Paenibacillaceae</taxon>
        <taxon>Paenibacillus</taxon>
    </lineage>
</organism>
<gene>
    <name evidence="7" type="ORF">AWU65_13650</name>
</gene>
<comment type="subcellular location">
    <subcellularLocation>
        <location evidence="1">Membrane</location>
        <topology evidence="1">Multi-pass membrane protein</topology>
    </subcellularLocation>
</comment>
<dbReference type="STRING" id="59843.A3958_13230"/>
<dbReference type="CDD" id="cd16914">
    <property type="entry name" value="EcfT"/>
    <property type="match status" value="1"/>
</dbReference>
<dbReference type="RefSeq" id="WP_040680249.1">
    <property type="nucleotide sequence ID" value="NZ_CP147845.1"/>
</dbReference>
<keyword evidence="3 6" id="KW-0812">Transmembrane</keyword>
<dbReference type="GO" id="GO:0005886">
    <property type="term" value="C:plasma membrane"/>
    <property type="evidence" value="ECO:0007669"/>
    <property type="project" value="UniProtKB-ARBA"/>
</dbReference>
<feature type="transmembrane region" description="Helical" evidence="6">
    <location>
        <begin position="230"/>
        <end position="251"/>
    </location>
</feature>
<evidence type="ECO:0000256" key="1">
    <source>
        <dbReference type="ARBA" id="ARBA00004141"/>
    </source>
</evidence>
<dbReference type="GeneID" id="97557745"/>
<proteinExistence type="predicted"/>
<keyword evidence="4 6" id="KW-1133">Transmembrane helix</keyword>
<evidence type="ECO:0000256" key="3">
    <source>
        <dbReference type="ARBA" id="ARBA00022692"/>
    </source>
</evidence>
<evidence type="ECO:0000256" key="5">
    <source>
        <dbReference type="ARBA" id="ARBA00023136"/>
    </source>
</evidence>
<evidence type="ECO:0000313" key="7">
    <source>
        <dbReference type="EMBL" id="KZS46893.1"/>
    </source>
</evidence>
<protein>
    <submittedName>
        <fullName evidence="7">Cobalt transporter</fullName>
    </submittedName>
</protein>
<comment type="caution">
    <text evidence="7">The sequence shown here is derived from an EMBL/GenBank/DDBJ whole genome shotgun (WGS) entry which is preliminary data.</text>
</comment>
<evidence type="ECO:0000313" key="8">
    <source>
        <dbReference type="Proteomes" id="UP000076796"/>
    </source>
</evidence>
<dbReference type="Pfam" id="PF02361">
    <property type="entry name" value="CbiQ"/>
    <property type="match status" value="1"/>
</dbReference>
<evidence type="ECO:0000256" key="6">
    <source>
        <dbReference type="SAM" id="Phobius"/>
    </source>
</evidence>
<dbReference type="EMBL" id="LWMH01000001">
    <property type="protein sequence ID" value="KZS46893.1"/>
    <property type="molecule type" value="Genomic_DNA"/>
</dbReference>
<feature type="transmembrane region" description="Helical" evidence="6">
    <location>
        <begin position="61"/>
        <end position="82"/>
    </location>
</feature>
<dbReference type="InterPro" id="IPR051611">
    <property type="entry name" value="ECF_transporter_component"/>
</dbReference>
<dbReference type="PANTHER" id="PTHR34857:SF2">
    <property type="entry name" value="SLL0384 PROTEIN"/>
    <property type="match status" value="1"/>
</dbReference>
<keyword evidence="8" id="KW-1185">Reference proteome</keyword>
<dbReference type="InterPro" id="IPR003339">
    <property type="entry name" value="ABC/ECF_trnsptr_transmembrane"/>
</dbReference>
<name>A0A163JZB0_9BACL</name>
<evidence type="ECO:0000256" key="4">
    <source>
        <dbReference type="ARBA" id="ARBA00022989"/>
    </source>
</evidence>
<sequence length="252" mass="28078">MLIQYEKGSSLLHRYDPLSKLVILFCTAVIAMLLDQAWQQAVFLLLCIGQARYAGHMSGRQLLGGIRLIAIVAVPYFILTSLTVQGETVWLQWGSVSVTIEALNAAGAMTLRMFTLFLTSMAYIITTDPRELVAELTRRLRVPYRFAFGISAALTFIPLLEEEGNHILDAQQVRGHRPPKGLGSRISYGLKFVSAVLLNALRRVQQTAGAMESKGFGAYPDRTYRTEVNIPSWAAVSAVIYVLATVWLWWIV</sequence>
<dbReference type="PANTHER" id="PTHR34857">
    <property type="entry name" value="SLL0384 PROTEIN"/>
    <property type="match status" value="1"/>
</dbReference>
<dbReference type="Proteomes" id="UP000076796">
    <property type="component" value="Unassembled WGS sequence"/>
</dbReference>
<accession>A0A163JZB0</accession>
<dbReference type="AlphaFoldDB" id="A0A163JZB0"/>
<keyword evidence="5 6" id="KW-0472">Membrane</keyword>
<keyword evidence="2" id="KW-1003">Cell membrane</keyword>
<evidence type="ECO:0000256" key="2">
    <source>
        <dbReference type="ARBA" id="ARBA00022475"/>
    </source>
</evidence>